<accession>A0A4C1TI09</accession>
<protein>
    <submittedName>
        <fullName evidence="1">Uncharacterized protein</fullName>
    </submittedName>
</protein>
<dbReference type="EMBL" id="BGZK01000055">
    <property type="protein sequence ID" value="GBP13067.1"/>
    <property type="molecule type" value="Genomic_DNA"/>
</dbReference>
<organism evidence="1 2">
    <name type="scientific">Eumeta variegata</name>
    <name type="common">Bagworm moth</name>
    <name type="synonym">Eumeta japonica</name>
    <dbReference type="NCBI Taxonomy" id="151549"/>
    <lineage>
        <taxon>Eukaryota</taxon>
        <taxon>Metazoa</taxon>
        <taxon>Ecdysozoa</taxon>
        <taxon>Arthropoda</taxon>
        <taxon>Hexapoda</taxon>
        <taxon>Insecta</taxon>
        <taxon>Pterygota</taxon>
        <taxon>Neoptera</taxon>
        <taxon>Endopterygota</taxon>
        <taxon>Lepidoptera</taxon>
        <taxon>Glossata</taxon>
        <taxon>Ditrysia</taxon>
        <taxon>Tineoidea</taxon>
        <taxon>Psychidae</taxon>
        <taxon>Oiketicinae</taxon>
        <taxon>Eumeta</taxon>
    </lineage>
</organism>
<name>A0A4C1TI09_EUMVA</name>
<gene>
    <name evidence="1" type="ORF">EVAR_93043_1</name>
</gene>
<sequence>MVEWERDARHSADLSRSQEDGIKRYKSTGAPTRIGNYICHCRLLRNFSEERAGHLAVITPAVSSGVAEVNTIVYPRPVWPRARFVSRLSHRGDVGAHDERRGGADDGFRMGRGWEIKPALVASLT</sequence>
<evidence type="ECO:0000313" key="2">
    <source>
        <dbReference type="Proteomes" id="UP000299102"/>
    </source>
</evidence>
<keyword evidence="2" id="KW-1185">Reference proteome</keyword>
<comment type="caution">
    <text evidence="1">The sequence shown here is derived from an EMBL/GenBank/DDBJ whole genome shotgun (WGS) entry which is preliminary data.</text>
</comment>
<proteinExistence type="predicted"/>
<dbReference type="AlphaFoldDB" id="A0A4C1TI09"/>
<evidence type="ECO:0000313" key="1">
    <source>
        <dbReference type="EMBL" id="GBP13067.1"/>
    </source>
</evidence>
<reference evidence="1 2" key="1">
    <citation type="journal article" date="2019" name="Commun. Biol.">
        <title>The bagworm genome reveals a unique fibroin gene that provides high tensile strength.</title>
        <authorList>
            <person name="Kono N."/>
            <person name="Nakamura H."/>
            <person name="Ohtoshi R."/>
            <person name="Tomita M."/>
            <person name="Numata K."/>
            <person name="Arakawa K."/>
        </authorList>
    </citation>
    <scope>NUCLEOTIDE SEQUENCE [LARGE SCALE GENOMIC DNA]</scope>
</reference>
<dbReference type="Proteomes" id="UP000299102">
    <property type="component" value="Unassembled WGS sequence"/>
</dbReference>